<evidence type="ECO:0000313" key="11">
    <source>
        <dbReference type="Proteomes" id="UP000007797"/>
    </source>
</evidence>
<dbReference type="GeneID" id="14874006"/>
<protein>
    <submittedName>
        <fullName evidence="10">Seven transmembrane domain protein</fullName>
    </submittedName>
</protein>
<feature type="transmembrane region" description="Helical" evidence="7">
    <location>
        <begin position="335"/>
        <end position="355"/>
    </location>
</feature>
<reference evidence="11" key="1">
    <citation type="journal article" date="2011" name="Genome Res.">
        <title>Phylogeny-wide analysis of social amoeba genomes highlights ancient origins for complex intercellular communication.</title>
        <authorList>
            <person name="Heidel A.J."/>
            <person name="Lawal H.M."/>
            <person name="Felder M."/>
            <person name="Schilde C."/>
            <person name="Helps N.R."/>
            <person name="Tunggal B."/>
            <person name="Rivero F."/>
            <person name="John U."/>
            <person name="Schleicher M."/>
            <person name="Eichinger L."/>
            <person name="Platzer M."/>
            <person name="Noegel A.A."/>
            <person name="Schaap P."/>
            <person name="Gloeckner G."/>
        </authorList>
    </citation>
    <scope>NUCLEOTIDE SEQUENCE [LARGE SCALE GENOMIC DNA]</scope>
    <source>
        <strain evidence="11">SH3</strain>
    </source>
</reference>
<dbReference type="PANTHER" id="PTHR21229">
    <property type="entry name" value="LUNG SEVEN TRANSMEMBRANE RECEPTOR"/>
    <property type="match status" value="1"/>
</dbReference>
<feature type="region of interest" description="Disordered" evidence="6">
    <location>
        <begin position="502"/>
        <end position="528"/>
    </location>
</feature>
<dbReference type="GO" id="GO:0042147">
    <property type="term" value="P:retrograde transport, endosome to Golgi"/>
    <property type="evidence" value="ECO:0007669"/>
    <property type="project" value="TreeGrafter"/>
</dbReference>
<dbReference type="OrthoDB" id="19932at2759"/>
<evidence type="ECO:0000313" key="10">
    <source>
        <dbReference type="EMBL" id="EGG21160.1"/>
    </source>
</evidence>
<dbReference type="PANTHER" id="PTHR21229:SF1">
    <property type="entry name" value="GH17801P"/>
    <property type="match status" value="1"/>
</dbReference>
<feature type="transmembrane region" description="Helical" evidence="7">
    <location>
        <begin position="296"/>
        <end position="323"/>
    </location>
</feature>
<dbReference type="Proteomes" id="UP000007797">
    <property type="component" value="Unassembled WGS sequence"/>
</dbReference>
<sequence>MKERIYFLSLLVLLLTTHLQVSDAFVYPFDGTSSQLFGWRSAQYKIGAYNQSPGNGLSYALIEGLADMNISSNNVLVDSPAELDIVFFHSDDSSYLGFSSGDFCCDSELYQQGKCSRPANVILPSTAVYTTTKLDGMSTPATLGTFNSISYYNIHYTDYSTPQSILLPYNVGKEGVYYAYLLSCNSRVNLNATTVHFSGKITFMNPYGYLNGERHPFLAVTINQFIILKFYLVLAVAYLLLSFGWAFLSFKHRHTLLPLQYWISLVLLLGFIETMVQYGSNSSANKNGTFSNASLAFISIFVTLKGGISRLIVLLCSMGYGILIPTIPQLTKYKIATLTILYCIFKSIQYYLWLIPTASTSEQVTMVFFNLAVSILDVVFYWWIFSSFMKIFSRLSLKKQKAKLEMYQKFFVALVISAVLTLLIIFISIMVNHYKSADQTWKFNWLSVSVWDVLYFGLLCVLAWIWKPNDNNQRYKYNEVVDNDEDSADVVLHPLGFGTSGLSQRSNVNNDEENGTAIPGTEDGLDSSNQVETIDEHEQMERFKKDSFNMFD</sequence>
<dbReference type="GO" id="GO:0005794">
    <property type="term" value="C:Golgi apparatus"/>
    <property type="evidence" value="ECO:0007669"/>
    <property type="project" value="TreeGrafter"/>
</dbReference>
<feature type="chain" id="PRO_5003320353" evidence="8">
    <location>
        <begin position="25"/>
        <end position="552"/>
    </location>
</feature>
<keyword evidence="5 7" id="KW-0472">Membrane</keyword>
<evidence type="ECO:0000256" key="8">
    <source>
        <dbReference type="SAM" id="SignalP"/>
    </source>
</evidence>
<dbReference type="KEGG" id="dfa:DFA_01035"/>
<evidence type="ECO:0000256" key="5">
    <source>
        <dbReference type="ARBA" id="ARBA00023136"/>
    </source>
</evidence>
<feature type="domain" description="GOST seven transmembrane" evidence="9">
    <location>
        <begin position="228"/>
        <end position="473"/>
    </location>
</feature>
<name>F4PV44_CACFS</name>
<feature type="transmembrane region" description="Helical" evidence="7">
    <location>
        <begin position="410"/>
        <end position="431"/>
    </location>
</feature>
<accession>F4PV44</accession>
<dbReference type="Pfam" id="PF06814">
    <property type="entry name" value="GOST_TM"/>
    <property type="match status" value="1"/>
</dbReference>
<evidence type="ECO:0000256" key="1">
    <source>
        <dbReference type="ARBA" id="ARBA00004141"/>
    </source>
</evidence>
<evidence type="ECO:0000256" key="4">
    <source>
        <dbReference type="ARBA" id="ARBA00022989"/>
    </source>
</evidence>
<keyword evidence="4 7" id="KW-1133">Transmembrane helix</keyword>
<dbReference type="GO" id="GO:0016020">
    <property type="term" value="C:membrane"/>
    <property type="evidence" value="ECO:0007669"/>
    <property type="project" value="UniProtKB-SubCell"/>
</dbReference>
<comment type="subcellular location">
    <subcellularLocation>
        <location evidence="1">Membrane</location>
        <topology evidence="1">Multi-pass membrane protein</topology>
    </subcellularLocation>
</comment>
<organism evidence="10 11">
    <name type="scientific">Cavenderia fasciculata</name>
    <name type="common">Slime mold</name>
    <name type="synonym">Dictyostelium fasciculatum</name>
    <dbReference type="NCBI Taxonomy" id="261658"/>
    <lineage>
        <taxon>Eukaryota</taxon>
        <taxon>Amoebozoa</taxon>
        <taxon>Evosea</taxon>
        <taxon>Eumycetozoa</taxon>
        <taxon>Dictyostelia</taxon>
        <taxon>Acytosteliales</taxon>
        <taxon>Cavenderiaceae</taxon>
        <taxon>Cavenderia</taxon>
    </lineage>
</organism>
<dbReference type="InterPro" id="IPR009637">
    <property type="entry name" value="GPR107/GPR108-like"/>
</dbReference>
<evidence type="ECO:0000256" key="2">
    <source>
        <dbReference type="ARBA" id="ARBA00022692"/>
    </source>
</evidence>
<gene>
    <name evidence="10" type="ORF">DFA_01035</name>
</gene>
<evidence type="ECO:0000256" key="7">
    <source>
        <dbReference type="SAM" id="Phobius"/>
    </source>
</evidence>
<dbReference type="AlphaFoldDB" id="F4PV44"/>
<keyword evidence="2 7" id="KW-0812">Transmembrane</keyword>
<dbReference type="EMBL" id="GL883010">
    <property type="protein sequence ID" value="EGG21160.1"/>
    <property type="molecule type" value="Genomic_DNA"/>
</dbReference>
<feature type="transmembrane region" description="Helical" evidence="7">
    <location>
        <begin position="259"/>
        <end position="276"/>
    </location>
</feature>
<dbReference type="RefSeq" id="XP_004359010.1">
    <property type="nucleotide sequence ID" value="XM_004358953.1"/>
</dbReference>
<dbReference type="GO" id="GO:0005829">
    <property type="term" value="C:cytosol"/>
    <property type="evidence" value="ECO:0007669"/>
    <property type="project" value="GOC"/>
</dbReference>
<feature type="transmembrane region" description="Helical" evidence="7">
    <location>
        <begin position="367"/>
        <end position="389"/>
    </location>
</feature>
<evidence type="ECO:0000259" key="9">
    <source>
        <dbReference type="Pfam" id="PF06814"/>
    </source>
</evidence>
<evidence type="ECO:0000256" key="3">
    <source>
        <dbReference type="ARBA" id="ARBA00022729"/>
    </source>
</evidence>
<keyword evidence="3 8" id="KW-0732">Signal</keyword>
<evidence type="ECO:0000256" key="6">
    <source>
        <dbReference type="SAM" id="MobiDB-lite"/>
    </source>
</evidence>
<feature type="transmembrane region" description="Helical" evidence="7">
    <location>
        <begin position="226"/>
        <end position="247"/>
    </location>
</feature>
<feature type="signal peptide" evidence="8">
    <location>
        <begin position="1"/>
        <end position="24"/>
    </location>
</feature>
<dbReference type="OMA" id="TWGFYDF"/>
<feature type="transmembrane region" description="Helical" evidence="7">
    <location>
        <begin position="443"/>
        <end position="466"/>
    </location>
</feature>
<proteinExistence type="predicted"/>
<keyword evidence="11" id="KW-1185">Reference proteome</keyword>
<dbReference type="InterPro" id="IPR053937">
    <property type="entry name" value="GOST_TM"/>
</dbReference>